<keyword evidence="6" id="KW-0378">Hydrolase</keyword>
<keyword evidence="3 6" id="KW-0547">Nucleotide-binding</keyword>
<evidence type="ECO:0000256" key="2">
    <source>
        <dbReference type="ARBA" id="ARBA00022694"/>
    </source>
</evidence>
<dbReference type="Pfam" id="PF12631">
    <property type="entry name" value="MnmE_helical"/>
    <property type="match status" value="1"/>
</dbReference>
<dbReference type="Pfam" id="PF10396">
    <property type="entry name" value="TrmE_N"/>
    <property type="match status" value="1"/>
</dbReference>
<feature type="binding site" evidence="6">
    <location>
        <position position="260"/>
    </location>
    <ligand>
        <name>Mg(2+)</name>
        <dbReference type="ChEBI" id="CHEBI:18420"/>
    </ligand>
</feature>
<feature type="binding site" evidence="6">
    <location>
        <position position="31"/>
    </location>
    <ligand>
        <name>(6S)-5-formyl-5,6,7,8-tetrahydrofolate</name>
        <dbReference type="ChEBI" id="CHEBI:57457"/>
    </ligand>
</feature>
<dbReference type="Proteomes" id="UP000001700">
    <property type="component" value="Chromosome"/>
</dbReference>
<feature type="binding site" evidence="6">
    <location>
        <position position="254"/>
    </location>
    <ligand>
        <name>K(+)</name>
        <dbReference type="ChEBI" id="CHEBI:29103"/>
    </ligand>
</feature>
<dbReference type="CDD" id="cd14858">
    <property type="entry name" value="TrmE_N"/>
    <property type="match status" value="1"/>
</dbReference>
<dbReference type="InterPro" id="IPR005225">
    <property type="entry name" value="Small_GTP-bd"/>
</dbReference>
<gene>
    <name evidence="6" type="primary">mnmE</name>
    <name evidence="6 9" type="synonym">trmE</name>
    <name evidence="9" type="ordered locus">RIEPE_0159</name>
</gene>
<dbReference type="eggNOG" id="COG0486">
    <property type="taxonomic scope" value="Bacteria"/>
</dbReference>
<dbReference type="SUPFAM" id="SSF103025">
    <property type="entry name" value="Folate-binding domain"/>
    <property type="match status" value="1"/>
</dbReference>
<dbReference type="Gene3D" id="3.40.50.300">
    <property type="entry name" value="P-loop containing nucleotide triphosphate hydrolases"/>
    <property type="match status" value="1"/>
</dbReference>
<dbReference type="GO" id="GO:0046872">
    <property type="term" value="F:metal ion binding"/>
    <property type="evidence" value="ECO:0007669"/>
    <property type="project" value="UniProtKB-KW"/>
</dbReference>
<reference evidence="9" key="1">
    <citation type="submission" date="2008-05" db="EMBL/GenBank/DDBJ databases">
        <title>Genome sequence of Riesia pediculicola USDA.</title>
        <authorList>
            <person name="Kirkness E.F."/>
        </authorList>
    </citation>
    <scope>NUCLEOTIDE SEQUENCE [LARGE SCALE GENOMIC DNA]</scope>
    <source>
        <strain evidence="9">USDA</strain>
    </source>
</reference>
<dbReference type="STRING" id="515618.RIEPE_0159"/>
<feature type="binding site" evidence="6">
    <location>
        <begin position="279"/>
        <end position="282"/>
    </location>
    <ligand>
        <name>GTP</name>
        <dbReference type="ChEBI" id="CHEBI:37565"/>
    </ligand>
</feature>
<comment type="function">
    <text evidence="6">Exhibits a very high intrinsic GTPase hydrolysis rate. Involved in the addition of a carboxymethylaminomethyl (cmnm) group at the wobble position (U34) of certain tRNAs, forming tRNA-cmnm(5)s(2)U34.</text>
</comment>
<protein>
    <recommendedName>
        <fullName evidence="6">tRNA modification GTPase MnmE</fullName>
        <ecNumber evidence="6">3.6.-.-</ecNumber>
    </recommendedName>
</protein>
<dbReference type="InterPro" id="IPR027368">
    <property type="entry name" value="MnmE_dom2"/>
</dbReference>
<feature type="binding site" evidence="6">
    <location>
        <position position="256"/>
    </location>
    <ligand>
        <name>K(+)</name>
        <dbReference type="ChEBI" id="CHEBI:29103"/>
    </ligand>
</feature>
<keyword evidence="6" id="KW-0479">Metal-binding</keyword>
<evidence type="ECO:0000256" key="3">
    <source>
        <dbReference type="ARBA" id="ARBA00022741"/>
    </source>
</evidence>
<feature type="binding site" evidence="6">
    <location>
        <position position="239"/>
    </location>
    <ligand>
        <name>Mg(2+)</name>
        <dbReference type="ChEBI" id="CHEBI:18420"/>
    </ligand>
</feature>
<dbReference type="Gene3D" id="1.20.120.430">
    <property type="entry name" value="tRNA modification GTPase MnmE domain 2"/>
    <property type="match status" value="1"/>
</dbReference>
<dbReference type="InterPro" id="IPR018948">
    <property type="entry name" value="GTP-bd_TrmE_N"/>
</dbReference>
<evidence type="ECO:0000259" key="8">
    <source>
        <dbReference type="PROSITE" id="PS51709"/>
    </source>
</evidence>
<keyword evidence="6" id="KW-0460">Magnesium</keyword>
<dbReference type="NCBIfam" id="TIGR00231">
    <property type="entry name" value="small_GTP"/>
    <property type="match status" value="1"/>
</dbReference>
<feature type="domain" description="TrmE-type G" evidence="8">
    <location>
        <begin position="225"/>
        <end position="388"/>
    </location>
</feature>
<sequence>MRKNHMIIDDLQDTIVAQSTPPGIGGIGILRISGTEIDQVCQKILKRKLQPRYATYLPFYGEFDQVIDHGIAIYFIKPNSFTGENVLELHAHGGQIIIDILMENILKFPRIRVAYPGEFTKRAFLNNKIDLIQAESICELIHANTREAARNSVKYVEKNSKFSKNLFSIKKMVEEIQSLVEIKINFPEENLSFSKDNLSCKIQDVILKLENLIDGLIYNSNVSEFIKISIVGKPNSGKSSLMNILSEKEASIVTSIRGTTRDIIKENIHIHGVSVQISDTAGIRRSKNEIERIGIKKALKELKESEHVLYVTEDVICKNFFSEKNNILSILKKNFSSSKSFTIIKNKIDIDNLSSGIKVIEGCTVIFLSSKTKDGLEMLKTHLKKILQNRNHIENKFLSKHRYRLLLKKSLKHLKKIENVSNYSIEILAEEIKLTNEYLDQIFDGRRYYPQNMLNDIFSNFCIGK</sequence>
<dbReference type="PANTHER" id="PTHR42714:SF2">
    <property type="entry name" value="TRNA MODIFICATION GTPASE GTPBP3, MITOCHONDRIAL"/>
    <property type="match status" value="1"/>
</dbReference>
<comment type="similarity">
    <text evidence="1 6 7">Belongs to the TRAFAC class TrmE-Era-EngA-EngB-Septin-like GTPase superfamily. TrmE GTPase family.</text>
</comment>
<keyword evidence="4 6" id="KW-0630">Potassium</keyword>
<dbReference type="EMBL" id="CP001085">
    <property type="protein sequence ID" value="ADD79495.1"/>
    <property type="molecule type" value="Genomic_DNA"/>
</dbReference>
<keyword evidence="6" id="KW-0963">Cytoplasm</keyword>
<comment type="caution">
    <text evidence="6">Lacks conserved residue(s) required for the propagation of feature annotation.</text>
</comment>
<evidence type="ECO:0000256" key="4">
    <source>
        <dbReference type="ARBA" id="ARBA00022958"/>
    </source>
</evidence>
<organism evidence="9 10">
    <name type="scientific">Riesia pediculicola (strain USDA)</name>
    <dbReference type="NCBI Taxonomy" id="515618"/>
    <lineage>
        <taxon>Bacteria</taxon>
        <taxon>Pseudomonadati</taxon>
        <taxon>Pseudomonadota</taxon>
        <taxon>Gammaproteobacteria</taxon>
        <taxon>Enterobacterales</taxon>
        <taxon>Enterobacteriaceae</taxon>
        <taxon>Candidatus Riesia</taxon>
    </lineage>
</organism>
<dbReference type="HAMAP" id="MF_00379">
    <property type="entry name" value="GTPase_MnmE"/>
    <property type="match status" value="1"/>
</dbReference>
<dbReference type="GO" id="GO:0002098">
    <property type="term" value="P:tRNA wobble uridine modification"/>
    <property type="evidence" value="ECO:0007669"/>
    <property type="project" value="TreeGrafter"/>
</dbReference>
<comment type="cofactor">
    <cofactor evidence="6">
        <name>K(+)</name>
        <dbReference type="ChEBI" id="CHEBI:29103"/>
    </cofactor>
    <text evidence="6">Binds 1 potassium ion per subunit.</text>
</comment>
<dbReference type="InterPro" id="IPR025867">
    <property type="entry name" value="MnmE_helical"/>
</dbReference>
<dbReference type="GO" id="GO:0005829">
    <property type="term" value="C:cytosol"/>
    <property type="evidence" value="ECO:0007669"/>
    <property type="project" value="TreeGrafter"/>
</dbReference>
<evidence type="ECO:0000313" key="10">
    <source>
        <dbReference type="Proteomes" id="UP000001700"/>
    </source>
</evidence>
<feature type="binding site" evidence="6">
    <location>
        <position position="128"/>
    </location>
    <ligand>
        <name>(6S)-5-formyl-5,6,7,8-tetrahydrofolate</name>
        <dbReference type="ChEBI" id="CHEBI:57457"/>
    </ligand>
</feature>
<dbReference type="Gene3D" id="3.30.1360.120">
    <property type="entry name" value="Probable tRNA modification gtpase trme, domain 1"/>
    <property type="match status" value="1"/>
</dbReference>
<dbReference type="AlphaFoldDB" id="D4G7W7"/>
<evidence type="ECO:0000256" key="1">
    <source>
        <dbReference type="ARBA" id="ARBA00011043"/>
    </source>
</evidence>
<evidence type="ECO:0000313" key="9">
    <source>
        <dbReference type="EMBL" id="ADD79495.1"/>
    </source>
</evidence>
<dbReference type="InterPro" id="IPR004520">
    <property type="entry name" value="GTPase_MnmE"/>
</dbReference>
<dbReference type="GO" id="GO:0030488">
    <property type="term" value="P:tRNA methylation"/>
    <property type="evidence" value="ECO:0007669"/>
    <property type="project" value="TreeGrafter"/>
</dbReference>
<feature type="binding site" evidence="6">
    <location>
        <begin position="235"/>
        <end position="240"/>
    </location>
    <ligand>
        <name>GTP</name>
        <dbReference type="ChEBI" id="CHEBI:37565"/>
    </ligand>
</feature>
<feature type="binding site" evidence="6">
    <location>
        <position position="88"/>
    </location>
    <ligand>
        <name>(6S)-5-formyl-5,6,7,8-tetrahydrofolate</name>
        <dbReference type="ChEBI" id="CHEBI:57457"/>
    </ligand>
</feature>
<evidence type="ECO:0000256" key="6">
    <source>
        <dbReference type="HAMAP-Rule" id="MF_00379"/>
    </source>
</evidence>
<dbReference type="NCBIfam" id="TIGR00450">
    <property type="entry name" value="mnmE_trmE_thdF"/>
    <property type="match status" value="1"/>
</dbReference>
<feature type="binding site" evidence="6">
    <location>
        <position position="235"/>
    </location>
    <ligand>
        <name>K(+)</name>
        <dbReference type="ChEBI" id="CHEBI:29103"/>
    </ligand>
</feature>
<dbReference type="EC" id="3.6.-.-" evidence="6"/>
<dbReference type="PROSITE" id="PS51709">
    <property type="entry name" value="G_TRME"/>
    <property type="match status" value="1"/>
</dbReference>
<dbReference type="InterPro" id="IPR027417">
    <property type="entry name" value="P-loop_NTPase"/>
</dbReference>
<accession>D4G7W7</accession>
<keyword evidence="10" id="KW-1185">Reference proteome</keyword>
<dbReference type="SUPFAM" id="SSF116878">
    <property type="entry name" value="TrmE connector domain"/>
    <property type="match status" value="1"/>
</dbReference>
<comment type="subunit">
    <text evidence="6">Homodimer. Heterotetramer of two MnmE and two MnmG subunits.</text>
</comment>
<dbReference type="OrthoDB" id="9805918at2"/>
<dbReference type="InterPro" id="IPR006073">
    <property type="entry name" value="GTP-bd"/>
</dbReference>
<dbReference type="Pfam" id="PF01926">
    <property type="entry name" value="MMR_HSR1"/>
    <property type="match status" value="1"/>
</dbReference>
<name>D4G7W7_RIEPU</name>
<feature type="binding site" evidence="6">
    <location>
        <position position="259"/>
    </location>
    <ligand>
        <name>K(+)</name>
        <dbReference type="ChEBI" id="CHEBI:29103"/>
    </ligand>
</feature>
<dbReference type="CDD" id="cd04164">
    <property type="entry name" value="trmE"/>
    <property type="match status" value="1"/>
</dbReference>
<keyword evidence="2 6" id="KW-0819">tRNA processing</keyword>
<dbReference type="InterPro" id="IPR031168">
    <property type="entry name" value="G_TrmE"/>
</dbReference>
<dbReference type="KEGG" id="rip:RIEPE_0159"/>
<dbReference type="InterPro" id="IPR027266">
    <property type="entry name" value="TrmE/GcvT-like"/>
</dbReference>
<comment type="subcellular location">
    <subcellularLocation>
        <location evidence="6">Cytoplasm</location>
    </subcellularLocation>
</comment>
<proteinExistence type="inferred from homology"/>
<dbReference type="PANTHER" id="PTHR42714">
    <property type="entry name" value="TRNA MODIFICATION GTPASE GTPBP3"/>
    <property type="match status" value="1"/>
</dbReference>
<dbReference type="GO" id="GO:0003924">
    <property type="term" value="F:GTPase activity"/>
    <property type="evidence" value="ECO:0007669"/>
    <property type="project" value="UniProtKB-UniRule"/>
</dbReference>
<dbReference type="GO" id="GO:0005525">
    <property type="term" value="F:GTP binding"/>
    <property type="evidence" value="ECO:0007669"/>
    <property type="project" value="UniProtKB-UniRule"/>
</dbReference>
<keyword evidence="5 6" id="KW-0342">GTP-binding</keyword>
<dbReference type="HOGENOM" id="CLU_019624_4_1_6"/>
<feature type="binding site" evidence="6">
    <location>
        <position position="465"/>
    </location>
    <ligand>
        <name>(6S)-5-formyl-5,6,7,8-tetrahydrofolate</name>
        <dbReference type="ChEBI" id="CHEBI:57457"/>
    </ligand>
</feature>
<evidence type="ECO:0000256" key="7">
    <source>
        <dbReference type="RuleBase" id="RU003313"/>
    </source>
</evidence>
<evidence type="ECO:0000256" key="5">
    <source>
        <dbReference type="ARBA" id="ARBA00023134"/>
    </source>
</evidence>
<feature type="binding site" evidence="6">
    <location>
        <begin position="254"/>
        <end position="260"/>
    </location>
    <ligand>
        <name>GTP</name>
        <dbReference type="ChEBI" id="CHEBI:37565"/>
    </ligand>
</feature>
<dbReference type="SUPFAM" id="SSF52540">
    <property type="entry name" value="P-loop containing nucleoside triphosphate hydrolases"/>
    <property type="match status" value="1"/>
</dbReference>